<feature type="binding site" evidence="13">
    <location>
        <begin position="130"/>
        <end position="139"/>
    </location>
    <ligand>
        <name>FAD</name>
        <dbReference type="ChEBI" id="CHEBI:57692"/>
    </ligand>
</feature>
<evidence type="ECO:0000256" key="13">
    <source>
        <dbReference type="PIRSR" id="PIRSR634183-3"/>
    </source>
</evidence>
<dbReference type="InterPro" id="IPR037069">
    <property type="entry name" value="AcylCoA_DH/ox_N_sf"/>
</dbReference>
<accession>A0A3A6V1T1</accession>
<gene>
    <name evidence="18" type="ORF">D1H98_13980</name>
</gene>
<feature type="binding site" evidence="12">
    <location>
        <begin position="185"/>
        <end position="186"/>
    </location>
    <ligand>
        <name>substrate</name>
    </ligand>
</feature>
<keyword evidence="8" id="KW-0809">Transit peptide</keyword>
<dbReference type="FunFam" id="1.20.140.10:FF:000003">
    <property type="entry name" value="isovaleryl-CoA dehydrogenase, mitochondrial"/>
    <property type="match status" value="1"/>
</dbReference>
<dbReference type="PROSITE" id="PS00072">
    <property type="entry name" value="ACYL_COA_DH_1"/>
    <property type="match status" value="1"/>
</dbReference>
<dbReference type="SUPFAM" id="SSF47203">
    <property type="entry name" value="Acyl-CoA dehydrogenase C-terminal domain-like"/>
    <property type="match status" value="1"/>
</dbReference>
<dbReference type="GO" id="GO:0050660">
    <property type="term" value="F:flavin adenine dinucleotide binding"/>
    <property type="evidence" value="ECO:0007669"/>
    <property type="project" value="InterPro"/>
</dbReference>
<comment type="cofactor">
    <cofactor evidence="1 13 14">
        <name>FAD</name>
        <dbReference type="ChEBI" id="CHEBI:57692"/>
    </cofactor>
</comment>
<sequence>MSLMYTGLDFQLGETYDMLRDSVNQFAQTEIAPLAAQIDEKNTFPNHLWRKLGEMGLLGITVSEEYGGANMGYLAHAIAMEEISRASASVGLSYGAHSNLCVNQIFLNGNNEQKQKYLPKLISGEYIGALAMSESNSGSDVVSMQLQARTAGDKYILDGTKMWITNGPDANVLVVYAKTDKQAGSKGITAFIIEKGMSGFKTAQKLDKLGMRGSNTCELVFDQCEVPSENVLGTVNQGVKVLMSGLDYERTILAAGPVGIMQACMDVVLPYVHERKQFNQAIGEFQFIQGKLADMYTDLNACRAYLYAVAKACDNGRVSRKDAAGVILYTAEKATQMALQSIQILGGNGYINEYPTGRLLRDAKLYEIGAGTSEIRRMLIGRELFKETA</sequence>
<dbReference type="Pfam" id="PF02771">
    <property type="entry name" value="Acyl-CoA_dh_N"/>
    <property type="match status" value="1"/>
</dbReference>
<protein>
    <recommendedName>
        <fullName evidence="5">Isovaleryl-CoA dehydrogenase, mitochondrial</fullName>
        <ecNumber evidence="4">1.3.8.4</ecNumber>
    </recommendedName>
</protein>
<evidence type="ECO:0000256" key="4">
    <source>
        <dbReference type="ARBA" id="ARBA00012044"/>
    </source>
</evidence>
<comment type="similarity">
    <text evidence="3 14">Belongs to the acyl-CoA dehydrogenase family.</text>
</comment>
<feature type="domain" description="Acyl-CoA dehydrogenase/oxidase N-terminal" evidence="17">
    <location>
        <begin position="14"/>
        <end position="125"/>
    </location>
</feature>
<dbReference type="Pfam" id="PF00441">
    <property type="entry name" value="Acyl-CoA_dh_1"/>
    <property type="match status" value="1"/>
</dbReference>
<dbReference type="Gene3D" id="1.10.540.10">
    <property type="entry name" value="Acyl-CoA dehydrogenase/oxidase, N-terminal domain"/>
    <property type="match status" value="1"/>
</dbReference>
<reference evidence="18 19" key="1">
    <citation type="submission" date="2018-08" db="EMBL/GenBank/DDBJ databases">
        <title>Genome Sequences of Legionella pneumophila subsp. pneumophila Isolates, Recovered from a Drinking Water System in a Large Builging.</title>
        <authorList>
            <person name="Gomez-Alvarez V."/>
            <person name="Boczek L."/>
            <person name="King D."/>
            <person name="Pemberton A."/>
            <person name="Pfaller S."/>
            <person name="Rodgers M."/>
            <person name="Santodomingo J."/>
            <person name="Revetta R."/>
        </authorList>
    </citation>
    <scope>NUCLEOTIDE SEQUENCE [LARGE SCALE GENOMIC DNA]</scope>
    <source>
        <strain evidence="18 19">L01C.1</strain>
    </source>
</reference>
<name>A0A3A6V1T1_LEGPN</name>
<evidence type="ECO:0000256" key="6">
    <source>
        <dbReference type="ARBA" id="ARBA00022630"/>
    </source>
</evidence>
<keyword evidence="9 14" id="KW-0560">Oxidoreductase</keyword>
<dbReference type="PANTHER" id="PTHR43884:SF12">
    <property type="entry name" value="ISOVALERYL-COA DEHYDROGENASE, MITOCHONDRIAL-RELATED"/>
    <property type="match status" value="1"/>
</dbReference>
<feature type="binding site" evidence="12">
    <location>
        <begin position="370"/>
        <end position="371"/>
    </location>
    <ligand>
        <name>substrate</name>
    </ligand>
</feature>
<dbReference type="AlphaFoldDB" id="A0A3A6V1T1"/>
<evidence type="ECO:0000256" key="5">
    <source>
        <dbReference type="ARBA" id="ARBA00018258"/>
    </source>
</evidence>
<dbReference type="PROSITE" id="PS00073">
    <property type="entry name" value="ACYL_COA_DH_2"/>
    <property type="match status" value="1"/>
</dbReference>
<evidence type="ECO:0000259" key="16">
    <source>
        <dbReference type="Pfam" id="PF02770"/>
    </source>
</evidence>
<dbReference type="SUPFAM" id="SSF56645">
    <property type="entry name" value="Acyl-CoA dehydrogenase NM domain-like"/>
    <property type="match status" value="1"/>
</dbReference>
<evidence type="ECO:0000256" key="10">
    <source>
        <dbReference type="ARBA" id="ARBA00052875"/>
    </source>
</evidence>
<evidence type="ECO:0000313" key="18">
    <source>
        <dbReference type="EMBL" id="RJY27331.1"/>
    </source>
</evidence>
<dbReference type="InterPro" id="IPR009075">
    <property type="entry name" value="AcylCo_DH/oxidase_C"/>
</dbReference>
<evidence type="ECO:0000256" key="3">
    <source>
        <dbReference type="ARBA" id="ARBA00009347"/>
    </source>
</evidence>
<dbReference type="InterPro" id="IPR006089">
    <property type="entry name" value="Acyl-CoA_DH_CS"/>
</dbReference>
<dbReference type="InterPro" id="IPR046373">
    <property type="entry name" value="Acyl-CoA_Oxase/DH_mid-dom_sf"/>
</dbReference>
<evidence type="ECO:0000256" key="1">
    <source>
        <dbReference type="ARBA" id="ARBA00001974"/>
    </source>
</evidence>
<dbReference type="GO" id="GO:0006552">
    <property type="term" value="P:L-leucine catabolic process"/>
    <property type="evidence" value="ECO:0007669"/>
    <property type="project" value="TreeGrafter"/>
</dbReference>
<dbReference type="EC" id="1.3.8.4" evidence="4"/>
<dbReference type="CDD" id="cd01156">
    <property type="entry name" value="IVD"/>
    <property type="match status" value="1"/>
</dbReference>
<comment type="caution">
    <text evidence="18">The sequence shown here is derived from an EMBL/GenBank/DDBJ whole genome shotgun (WGS) entry which is preliminary data.</text>
</comment>
<dbReference type="PANTHER" id="PTHR43884">
    <property type="entry name" value="ACYL-COA DEHYDROGENASE"/>
    <property type="match status" value="1"/>
</dbReference>
<dbReference type="GO" id="GO:0008470">
    <property type="term" value="F:3-methylbutanoyl-CoA dehydrogenase activity"/>
    <property type="evidence" value="ECO:0007669"/>
    <property type="project" value="UniProtKB-EC"/>
</dbReference>
<feature type="active site" description="Proton acceptor" evidence="11">
    <location>
        <position position="249"/>
    </location>
</feature>
<evidence type="ECO:0000313" key="19">
    <source>
        <dbReference type="Proteomes" id="UP000277145"/>
    </source>
</evidence>
<evidence type="ECO:0000256" key="7">
    <source>
        <dbReference type="ARBA" id="ARBA00022827"/>
    </source>
</evidence>
<feature type="binding site" evidence="13">
    <location>
        <begin position="343"/>
        <end position="347"/>
    </location>
    <ligand>
        <name>FAD</name>
        <dbReference type="ChEBI" id="CHEBI:57692"/>
    </ligand>
</feature>
<dbReference type="Pfam" id="PF02770">
    <property type="entry name" value="Acyl-CoA_dh_M"/>
    <property type="match status" value="1"/>
</dbReference>
<evidence type="ECO:0000256" key="14">
    <source>
        <dbReference type="RuleBase" id="RU362125"/>
    </source>
</evidence>
<dbReference type="FunFam" id="2.40.110.10:FF:000004">
    <property type="entry name" value="Isovaleryl-CoA dehydrogenase, mitochondrial"/>
    <property type="match status" value="1"/>
</dbReference>
<dbReference type="EMBL" id="QWDR01000003">
    <property type="protein sequence ID" value="RJY27331.1"/>
    <property type="molecule type" value="Genomic_DNA"/>
</dbReference>
<feature type="binding site" evidence="13">
    <location>
        <position position="275"/>
    </location>
    <ligand>
        <name>FAD</name>
        <dbReference type="ChEBI" id="CHEBI:57692"/>
    </ligand>
</feature>
<dbReference type="InterPro" id="IPR034183">
    <property type="entry name" value="IVD"/>
</dbReference>
<dbReference type="InterPro" id="IPR013786">
    <property type="entry name" value="AcylCoA_DH/ox_N"/>
</dbReference>
<feature type="binding site" evidence="13">
    <location>
        <begin position="372"/>
        <end position="374"/>
    </location>
    <ligand>
        <name>FAD</name>
        <dbReference type="ChEBI" id="CHEBI:57692"/>
    </ligand>
</feature>
<evidence type="ECO:0000259" key="17">
    <source>
        <dbReference type="Pfam" id="PF02771"/>
    </source>
</evidence>
<evidence type="ECO:0000256" key="2">
    <source>
        <dbReference type="ARBA" id="ARBA00004898"/>
    </source>
</evidence>
<evidence type="ECO:0000256" key="8">
    <source>
        <dbReference type="ARBA" id="ARBA00022946"/>
    </source>
</evidence>
<dbReference type="PIRSF" id="PIRSF016578">
    <property type="entry name" value="HsaA"/>
    <property type="match status" value="1"/>
</dbReference>
<evidence type="ECO:0000256" key="11">
    <source>
        <dbReference type="PIRSR" id="PIRSR634183-1"/>
    </source>
</evidence>
<feature type="binding site" evidence="13">
    <location>
        <position position="286"/>
    </location>
    <ligand>
        <name>FAD</name>
        <dbReference type="ChEBI" id="CHEBI:57692"/>
    </ligand>
</feature>
<feature type="binding site" evidence="12">
    <location>
        <begin position="247"/>
        <end position="250"/>
    </location>
    <ligand>
        <name>substrate</name>
    </ligand>
</feature>
<evidence type="ECO:0000259" key="15">
    <source>
        <dbReference type="Pfam" id="PF00441"/>
    </source>
</evidence>
<dbReference type="Proteomes" id="UP000277145">
    <property type="component" value="Unassembled WGS sequence"/>
</dbReference>
<dbReference type="FunFam" id="1.10.540.10:FF:000022">
    <property type="entry name" value="Isovaleryl-CoA dehydrogenase isoform 2"/>
    <property type="match status" value="1"/>
</dbReference>
<evidence type="ECO:0000256" key="9">
    <source>
        <dbReference type="ARBA" id="ARBA00023002"/>
    </source>
</evidence>
<dbReference type="Gene3D" id="2.40.110.10">
    <property type="entry name" value="Butyryl-CoA Dehydrogenase, subunit A, domain 2"/>
    <property type="match status" value="1"/>
</dbReference>
<feature type="binding site" evidence="12">
    <location>
        <position position="139"/>
    </location>
    <ligand>
        <name>substrate</name>
    </ligand>
</feature>
<dbReference type="Gene3D" id="1.20.140.10">
    <property type="entry name" value="Butyryl-CoA Dehydrogenase, subunit A, domain 3"/>
    <property type="match status" value="1"/>
</dbReference>
<keyword evidence="7 13" id="KW-0274">FAD</keyword>
<proteinExistence type="inferred from homology"/>
<evidence type="ECO:0000256" key="12">
    <source>
        <dbReference type="PIRSR" id="PIRSR634183-2"/>
    </source>
</evidence>
<comment type="pathway">
    <text evidence="2">Amino-acid degradation; L-leucine degradation; (S)-3-hydroxy-3-methylglutaryl-CoA from 3-isovaleryl-CoA: step 1/3.</text>
</comment>
<dbReference type="InterPro" id="IPR006091">
    <property type="entry name" value="Acyl-CoA_Oxase/DH_mid-dom"/>
</dbReference>
<dbReference type="InterPro" id="IPR036250">
    <property type="entry name" value="AcylCo_DH-like_C"/>
</dbReference>
<organism evidence="18 19">
    <name type="scientific">Legionella pneumophila subsp. pneumophila</name>
    <dbReference type="NCBI Taxonomy" id="91891"/>
    <lineage>
        <taxon>Bacteria</taxon>
        <taxon>Pseudomonadati</taxon>
        <taxon>Pseudomonadota</taxon>
        <taxon>Gammaproteobacteria</taxon>
        <taxon>Legionellales</taxon>
        <taxon>Legionellaceae</taxon>
        <taxon>Legionella</taxon>
    </lineage>
</organism>
<feature type="binding site" evidence="13">
    <location>
        <begin position="163"/>
        <end position="165"/>
    </location>
    <ligand>
        <name>FAD</name>
        <dbReference type="ChEBI" id="CHEBI:57692"/>
    </ligand>
</feature>
<feature type="domain" description="Acyl-CoA oxidase/dehydrogenase middle" evidence="16">
    <location>
        <begin position="129"/>
        <end position="224"/>
    </location>
</feature>
<dbReference type="InterPro" id="IPR009100">
    <property type="entry name" value="AcylCoA_DH/oxidase_NM_dom_sf"/>
</dbReference>
<keyword evidence="6 14" id="KW-0285">Flavoprotein</keyword>
<feature type="domain" description="Acyl-CoA dehydrogenase/oxidase C-terminal" evidence="15">
    <location>
        <begin position="236"/>
        <end position="384"/>
    </location>
</feature>
<comment type="catalytic activity">
    <reaction evidence="10">
        <text>3-methylbutanoyl-CoA + oxidized [electron-transfer flavoprotein] + H(+) = 3-methylbut-2-enoyl-CoA + reduced [electron-transfer flavoprotein]</text>
        <dbReference type="Rhea" id="RHEA:12276"/>
        <dbReference type="Rhea" id="RHEA-COMP:10685"/>
        <dbReference type="Rhea" id="RHEA-COMP:10686"/>
        <dbReference type="ChEBI" id="CHEBI:15378"/>
        <dbReference type="ChEBI" id="CHEBI:57344"/>
        <dbReference type="ChEBI" id="CHEBI:57345"/>
        <dbReference type="ChEBI" id="CHEBI:57692"/>
        <dbReference type="ChEBI" id="CHEBI:58307"/>
        <dbReference type="EC" id="1.3.8.4"/>
    </reaction>
</comment>